<protein>
    <submittedName>
        <fullName evidence="1">Uncharacterized protein</fullName>
    </submittedName>
</protein>
<evidence type="ECO:0000313" key="2">
    <source>
        <dbReference type="Proteomes" id="UP000273143"/>
    </source>
</evidence>
<proteinExistence type="predicted"/>
<keyword evidence="2" id="KW-1185">Reference proteome</keyword>
<gene>
    <name evidence="1" type="ORF">DM558_02590</name>
</gene>
<dbReference type="AlphaFoldDB" id="A0A3S9XBG1"/>
<sequence length="254" mass="29633">MINKMNIKEINKYISFGSTGNTCIYRELLLPEMSYFVESIYITGAYNIIVEFDSLESVNSGDGWRWESSQMSASELINSLESFIGKEIKNWENISKTGKLSFTNQIIDINLILQEEQLFKEKYNYGKGLIPNLPQGAFWIKSPFGLQKQLTDNINEYVESFKELYCNIHVKNKNDLDSFKEEILSILDGKLNDGLIECTNLLIEIHKSQLKDQSYCMECYPIDWEHNNYQIFIQSLKNVVDKLIEHKINYQIEL</sequence>
<name>A0A3S9XBG1_9GAMM</name>
<evidence type="ECO:0000313" key="1">
    <source>
        <dbReference type="EMBL" id="AZS49735.1"/>
    </source>
</evidence>
<organism evidence="1 2">
    <name type="scientific">Entomomonas moraniae</name>
    <dbReference type="NCBI Taxonomy" id="2213226"/>
    <lineage>
        <taxon>Bacteria</taxon>
        <taxon>Pseudomonadati</taxon>
        <taxon>Pseudomonadota</taxon>
        <taxon>Gammaproteobacteria</taxon>
        <taxon>Pseudomonadales</taxon>
        <taxon>Pseudomonadaceae</taxon>
        <taxon>Entomomonas</taxon>
    </lineage>
</organism>
<dbReference type="Proteomes" id="UP000273143">
    <property type="component" value="Chromosome"/>
</dbReference>
<dbReference type="EMBL" id="CP029822">
    <property type="protein sequence ID" value="AZS49735.1"/>
    <property type="molecule type" value="Genomic_DNA"/>
</dbReference>
<reference evidence="2" key="1">
    <citation type="submission" date="2018-06" db="EMBL/GenBank/DDBJ databases">
        <title>Complete genome of Pseudomonas insecticola strain QZS01.</title>
        <authorList>
            <person name="Wang J."/>
            <person name="Su Q."/>
        </authorList>
    </citation>
    <scope>NUCLEOTIDE SEQUENCE [LARGE SCALE GENOMIC DNA]</scope>
    <source>
        <strain evidence="2">QZS01</strain>
    </source>
</reference>
<dbReference type="KEGG" id="emo:DM558_02590"/>
<accession>A0A3S9XBG1</accession>